<reference evidence="1 2" key="1">
    <citation type="submission" date="2012-10" db="EMBL/GenBank/DDBJ databases">
        <title>Genome sequence of Vibrio Cholerae HENC-02.</title>
        <authorList>
            <person name="Eppinger M."/>
            <person name="Hasan N.A."/>
            <person name="Sengamalay N."/>
            <person name="Hine E."/>
            <person name="Su Q."/>
            <person name="Daugherty S.C."/>
            <person name="Young S."/>
            <person name="Sadzewicz L."/>
            <person name="Tallon L."/>
            <person name="Cebula T.A."/>
            <person name="Ravel J."/>
            <person name="Colwell R.R."/>
        </authorList>
    </citation>
    <scope>NUCLEOTIDE SEQUENCE [LARGE SCALE GENOMIC DNA]</scope>
    <source>
        <strain evidence="1 2">HENC-02</strain>
    </source>
</reference>
<feature type="non-terminal residue" evidence="1">
    <location>
        <position position="1"/>
    </location>
</feature>
<protein>
    <submittedName>
        <fullName evidence="1">Uncharacterized protein</fullName>
    </submittedName>
</protein>
<sequence>KISKFNPLTKQVKVWNKFAISHILDVLHDLLLI</sequence>
<gene>
    <name evidence="1" type="ORF">VCHENC02_5662</name>
</gene>
<comment type="caution">
    <text evidence="1">The sequence shown here is derived from an EMBL/GenBank/DDBJ whole genome shotgun (WGS) entry which is preliminary data.</text>
</comment>
<dbReference type="EMBL" id="AJSR01002530">
    <property type="protein sequence ID" value="EKM28438.1"/>
    <property type="molecule type" value="Genomic_DNA"/>
</dbReference>
<dbReference type="AlphaFoldDB" id="A0A454CPV7"/>
<dbReference type="Proteomes" id="UP000008367">
    <property type="component" value="Unassembled WGS sequence"/>
</dbReference>
<accession>A0A454CPV7</accession>
<proteinExistence type="predicted"/>
<organism evidence="1 2">
    <name type="scientific">Vibrio harveyi</name>
    <name type="common">Beneckea harveyi</name>
    <dbReference type="NCBI Taxonomy" id="669"/>
    <lineage>
        <taxon>Bacteria</taxon>
        <taxon>Pseudomonadati</taxon>
        <taxon>Pseudomonadota</taxon>
        <taxon>Gammaproteobacteria</taxon>
        <taxon>Vibrionales</taxon>
        <taxon>Vibrionaceae</taxon>
        <taxon>Vibrio</taxon>
    </lineage>
</organism>
<evidence type="ECO:0000313" key="2">
    <source>
        <dbReference type="Proteomes" id="UP000008367"/>
    </source>
</evidence>
<name>A0A454CPV7_VIBHA</name>
<evidence type="ECO:0000313" key="1">
    <source>
        <dbReference type="EMBL" id="EKM28438.1"/>
    </source>
</evidence>